<feature type="compositionally biased region" description="Polar residues" evidence="1">
    <location>
        <begin position="98"/>
        <end position="113"/>
    </location>
</feature>
<dbReference type="EMBL" id="HBUF01088889">
    <property type="protein sequence ID" value="CAG6635106.1"/>
    <property type="molecule type" value="Transcribed_RNA"/>
</dbReference>
<evidence type="ECO:0000259" key="2">
    <source>
        <dbReference type="Pfam" id="PF16012"/>
    </source>
</evidence>
<protein>
    <recommendedName>
        <fullName evidence="2">DUF4780 domain-containing protein</fullName>
    </recommendedName>
</protein>
<evidence type="ECO:0000256" key="1">
    <source>
        <dbReference type="SAM" id="MobiDB-lite"/>
    </source>
</evidence>
<feature type="compositionally biased region" description="Basic and acidic residues" evidence="1">
    <location>
        <begin position="115"/>
        <end position="134"/>
    </location>
</feature>
<sequence>MSSKDSVYEDTNDETLIEIQYPIGNTLTKPNTAESLVCDQELRVVASKLNRMHLAPKLSCAQRRKLKRQKKIAAGTWTLEKPSKQFDSHARGEPAGTNVLQNKTGDQTSSSSIAGERKRPAEHSPPRTSTESKKTKFSHSESLVTKMAIYLEGYPNIKLSDEDAYNLQMKVLEHLDPTGVDNGPQFYSCRIECGAFVVTCANQPTQKWLIDCVKKIGKWKELTLQVTLASKLLKPSTNVITKIPLVMKDDPMEIILQRIESQNIDLDIKTKDWRILNINLEPNGKTVVFSVPDEILGKLKERRFGLFLGFEKIQFSVVDKKSAGKWLGST</sequence>
<feature type="domain" description="DUF4780" evidence="2">
    <location>
        <begin position="145"/>
        <end position="315"/>
    </location>
</feature>
<proteinExistence type="predicted"/>
<organism evidence="3">
    <name type="scientific">Cacopsylla melanoneura</name>
    <dbReference type="NCBI Taxonomy" id="428564"/>
    <lineage>
        <taxon>Eukaryota</taxon>
        <taxon>Metazoa</taxon>
        <taxon>Ecdysozoa</taxon>
        <taxon>Arthropoda</taxon>
        <taxon>Hexapoda</taxon>
        <taxon>Insecta</taxon>
        <taxon>Pterygota</taxon>
        <taxon>Neoptera</taxon>
        <taxon>Paraneoptera</taxon>
        <taxon>Hemiptera</taxon>
        <taxon>Sternorrhyncha</taxon>
        <taxon>Psylloidea</taxon>
        <taxon>Psyllidae</taxon>
        <taxon>Psyllinae</taxon>
        <taxon>Cacopsylla</taxon>
    </lineage>
</organism>
<dbReference type="AlphaFoldDB" id="A0A8D8QN81"/>
<accession>A0A8D8QN81</accession>
<dbReference type="InterPro" id="IPR031961">
    <property type="entry name" value="DUF4780"/>
</dbReference>
<dbReference type="Pfam" id="PF16012">
    <property type="entry name" value="DUF4780"/>
    <property type="match status" value="1"/>
</dbReference>
<name>A0A8D8QN81_9HEMI</name>
<feature type="compositionally biased region" description="Basic and acidic residues" evidence="1">
    <location>
        <begin position="81"/>
        <end position="92"/>
    </location>
</feature>
<reference evidence="3" key="1">
    <citation type="submission" date="2021-05" db="EMBL/GenBank/DDBJ databases">
        <authorList>
            <person name="Alioto T."/>
            <person name="Alioto T."/>
            <person name="Gomez Garrido J."/>
        </authorList>
    </citation>
    <scope>NUCLEOTIDE SEQUENCE</scope>
</reference>
<evidence type="ECO:0000313" key="3">
    <source>
        <dbReference type="EMBL" id="CAG6635106.1"/>
    </source>
</evidence>
<feature type="region of interest" description="Disordered" evidence="1">
    <location>
        <begin position="77"/>
        <end position="137"/>
    </location>
</feature>